<name>A0AAN7FSN2_QUERU</name>
<evidence type="ECO:0000313" key="2">
    <source>
        <dbReference type="Proteomes" id="UP001324115"/>
    </source>
</evidence>
<dbReference type="PANTHER" id="PTHR48475">
    <property type="entry name" value="RIBONUCLEASE H"/>
    <property type="match status" value="1"/>
</dbReference>
<dbReference type="EMBL" id="JAXUIC010000003">
    <property type="protein sequence ID" value="KAK4596521.1"/>
    <property type="molecule type" value="Genomic_DNA"/>
</dbReference>
<dbReference type="GO" id="GO:0003676">
    <property type="term" value="F:nucleic acid binding"/>
    <property type="evidence" value="ECO:0007669"/>
    <property type="project" value="InterPro"/>
</dbReference>
<evidence type="ECO:0008006" key="3">
    <source>
        <dbReference type="Google" id="ProtNLM"/>
    </source>
</evidence>
<accession>A0AAN7FSN2</accession>
<comment type="caution">
    <text evidence="1">The sequence shown here is derived from an EMBL/GenBank/DDBJ whole genome shotgun (WGS) entry which is preliminary data.</text>
</comment>
<gene>
    <name evidence="1" type="ORF">RGQ29_014531</name>
</gene>
<evidence type="ECO:0000313" key="1">
    <source>
        <dbReference type="EMBL" id="KAK4596521.1"/>
    </source>
</evidence>
<dbReference type="PANTHER" id="PTHR48475:SF1">
    <property type="entry name" value="RNASE H TYPE-1 DOMAIN-CONTAINING PROTEIN"/>
    <property type="match status" value="1"/>
</dbReference>
<dbReference type="InterPro" id="IPR036397">
    <property type="entry name" value="RNaseH_sf"/>
</dbReference>
<protein>
    <recommendedName>
        <fullName evidence="3">Integrase catalytic domain-containing protein</fullName>
    </recommendedName>
</protein>
<organism evidence="1 2">
    <name type="scientific">Quercus rubra</name>
    <name type="common">Northern red oak</name>
    <name type="synonym">Quercus borealis</name>
    <dbReference type="NCBI Taxonomy" id="3512"/>
    <lineage>
        <taxon>Eukaryota</taxon>
        <taxon>Viridiplantae</taxon>
        <taxon>Streptophyta</taxon>
        <taxon>Embryophyta</taxon>
        <taxon>Tracheophyta</taxon>
        <taxon>Spermatophyta</taxon>
        <taxon>Magnoliopsida</taxon>
        <taxon>eudicotyledons</taxon>
        <taxon>Gunneridae</taxon>
        <taxon>Pentapetalae</taxon>
        <taxon>rosids</taxon>
        <taxon>fabids</taxon>
        <taxon>Fagales</taxon>
        <taxon>Fagaceae</taxon>
        <taxon>Quercus</taxon>
    </lineage>
</organism>
<reference evidence="1 2" key="1">
    <citation type="journal article" date="2023" name="G3 (Bethesda)">
        <title>A haplotype-resolved chromosome-scale genome for Quercus rubra L. provides insights into the genetics of adaptive traits for red oak species.</title>
        <authorList>
            <person name="Kapoor B."/>
            <person name="Jenkins J."/>
            <person name="Schmutz J."/>
            <person name="Zhebentyayeva T."/>
            <person name="Kuelheim C."/>
            <person name="Coggeshall M."/>
            <person name="Heim C."/>
            <person name="Lasky J.R."/>
            <person name="Leites L."/>
            <person name="Islam-Faridi N."/>
            <person name="Romero-Severson J."/>
            <person name="DeLeo V.L."/>
            <person name="Lucas S.M."/>
            <person name="Lazic D."/>
            <person name="Gailing O."/>
            <person name="Carlson J."/>
            <person name="Staton M."/>
        </authorList>
    </citation>
    <scope>NUCLEOTIDE SEQUENCE [LARGE SCALE GENOMIC DNA]</scope>
    <source>
        <strain evidence="1">Pseudo-F2</strain>
    </source>
</reference>
<sequence length="211" mass="24224">MTELCEKFEFKQYNSSMYNAPANGLAEAFNKTLGNLLKKVVSKTKRDWHERIGEALWAYRTTFRTPTQATPYSLVYGVEAVLPLERQIPSLRIAIQEGLTGEENAKLRLQELEALDEKRLEAQQRLECYQARLSSAFNKRVKPRSFQVGDLVLAVRRPIITTHRTGNKFTSKWDGPYVVQEVYTNGAYKLIDNDGVRIGPINGKFLKRFYA</sequence>
<keyword evidence="2" id="KW-1185">Reference proteome</keyword>
<proteinExistence type="predicted"/>
<dbReference type="Gene3D" id="3.30.420.10">
    <property type="entry name" value="Ribonuclease H-like superfamily/Ribonuclease H"/>
    <property type="match status" value="1"/>
</dbReference>
<dbReference type="InterPro" id="IPR012337">
    <property type="entry name" value="RNaseH-like_sf"/>
</dbReference>
<dbReference type="SUPFAM" id="SSF53098">
    <property type="entry name" value="Ribonuclease H-like"/>
    <property type="match status" value="1"/>
</dbReference>
<dbReference type="AlphaFoldDB" id="A0AAN7FSN2"/>
<dbReference type="Proteomes" id="UP001324115">
    <property type="component" value="Unassembled WGS sequence"/>
</dbReference>